<feature type="compositionally biased region" description="Polar residues" evidence="2">
    <location>
        <begin position="47"/>
        <end position="62"/>
    </location>
</feature>
<evidence type="ECO:0000256" key="2">
    <source>
        <dbReference type="SAM" id="MobiDB-lite"/>
    </source>
</evidence>
<comment type="caution">
    <text evidence="3">The sequence shown here is derived from an EMBL/GenBank/DDBJ whole genome shotgun (WGS) entry which is preliminary data.</text>
</comment>
<accession>A0A010RS36</accession>
<evidence type="ECO:0000313" key="4">
    <source>
        <dbReference type="Proteomes" id="UP000020467"/>
    </source>
</evidence>
<dbReference type="EMBL" id="JARH01000415">
    <property type="protein sequence ID" value="EXF80844.1"/>
    <property type="molecule type" value="Genomic_DNA"/>
</dbReference>
<feature type="compositionally biased region" description="Low complexity" evidence="2">
    <location>
        <begin position="70"/>
        <end position="79"/>
    </location>
</feature>
<keyword evidence="1" id="KW-0175">Coiled coil</keyword>
<proteinExistence type="predicted"/>
<feature type="compositionally biased region" description="Polar residues" evidence="2">
    <location>
        <begin position="411"/>
        <end position="433"/>
    </location>
</feature>
<feature type="compositionally biased region" description="Polar residues" evidence="2">
    <location>
        <begin position="27"/>
        <end position="38"/>
    </location>
</feature>
<feature type="compositionally biased region" description="Basic and acidic residues" evidence="2">
    <location>
        <begin position="101"/>
        <end position="113"/>
    </location>
</feature>
<feature type="compositionally biased region" description="Low complexity" evidence="2">
    <location>
        <begin position="146"/>
        <end position="160"/>
    </location>
</feature>
<feature type="coiled-coil region" evidence="1">
    <location>
        <begin position="296"/>
        <end position="323"/>
    </location>
</feature>
<reference evidence="3 4" key="1">
    <citation type="submission" date="2014-02" db="EMBL/GenBank/DDBJ databases">
        <title>The genome sequence of Colletotrichum fioriniae PJ7.</title>
        <authorList>
            <person name="Baroncelli R."/>
            <person name="Thon M.R."/>
        </authorList>
    </citation>
    <scope>NUCLEOTIDE SEQUENCE [LARGE SCALE GENOMIC DNA]</scope>
    <source>
        <strain evidence="3 4">PJ7</strain>
    </source>
</reference>
<feature type="region of interest" description="Disordered" evidence="2">
    <location>
        <begin position="1"/>
        <end position="219"/>
    </location>
</feature>
<organism evidence="3 4">
    <name type="scientific">Colletotrichum fioriniae PJ7</name>
    <dbReference type="NCBI Taxonomy" id="1445577"/>
    <lineage>
        <taxon>Eukaryota</taxon>
        <taxon>Fungi</taxon>
        <taxon>Dikarya</taxon>
        <taxon>Ascomycota</taxon>
        <taxon>Pezizomycotina</taxon>
        <taxon>Sordariomycetes</taxon>
        <taxon>Hypocreomycetidae</taxon>
        <taxon>Glomerellales</taxon>
        <taxon>Glomerellaceae</taxon>
        <taxon>Colletotrichum</taxon>
        <taxon>Colletotrichum acutatum species complex</taxon>
    </lineage>
</organism>
<dbReference type="Proteomes" id="UP000020467">
    <property type="component" value="Unassembled WGS sequence"/>
</dbReference>
<feature type="compositionally biased region" description="Low complexity" evidence="2">
    <location>
        <begin position="13"/>
        <end position="25"/>
    </location>
</feature>
<sequence length="441" mass="46817">MARTRSMGGGGSPAAPASSASPAAGKNITSSQPESPLTTRKLRASLNLGNQVSDISSPTRGSLRSGRNILPLASLSSPSSEDRIIQDMNYEADNSGPASPDKSETEESEKSENLKTTPRANAKKPSPRAATERMSAATPSEATIRGTTCTTDTMTDDGGTPVNDTPIPLDLSSARRAKTPDVDLTGSSSASSAPSTPTKPASERRQATPKEPKLISHKEANQQLRDLIVAHNEKGIEIKETLALYKDLTREDNATPIILDECVAVANARLVRAIDDVEALEAGHPPRVMPYPADKIPELLAAVEKAEAERDAFDAENQRLFTQMATLEGEIYALKAKVKIARKVELEARMRDGMPTPSAACNKPIAPSGSGLPVAFGTPIDWTPKTVARLGLANKTPVVVTSPASSEIVVHQTTAQKSRAGTRTSSSNNPQTPTRKRKARH</sequence>
<feature type="compositionally biased region" description="Basic and acidic residues" evidence="2">
    <location>
        <begin position="201"/>
        <end position="219"/>
    </location>
</feature>
<feature type="compositionally biased region" description="Low complexity" evidence="2">
    <location>
        <begin position="185"/>
        <end position="200"/>
    </location>
</feature>
<feature type="region of interest" description="Disordered" evidence="2">
    <location>
        <begin position="404"/>
        <end position="441"/>
    </location>
</feature>
<dbReference type="KEGG" id="cfj:CFIO01_01215"/>
<protein>
    <submittedName>
        <fullName evidence="3">Uncharacterized protein</fullName>
    </submittedName>
</protein>
<dbReference type="OrthoDB" id="4847024at2759"/>
<evidence type="ECO:0000256" key="1">
    <source>
        <dbReference type="SAM" id="Coils"/>
    </source>
</evidence>
<dbReference type="AlphaFoldDB" id="A0A010RS36"/>
<dbReference type="HOGENOM" id="CLU_050236_0_0_1"/>
<gene>
    <name evidence="3" type="ORF">CFIO01_01215</name>
</gene>
<evidence type="ECO:0000313" key="3">
    <source>
        <dbReference type="EMBL" id="EXF80844.1"/>
    </source>
</evidence>
<name>A0A010RS36_9PEZI</name>
<keyword evidence="4" id="KW-1185">Reference proteome</keyword>
<dbReference type="eggNOG" id="ENOG502T4D0">
    <property type="taxonomic scope" value="Eukaryota"/>
</dbReference>